<dbReference type="RefSeq" id="WP_122963224.1">
    <property type="nucleotide sequence ID" value="NZ_BJMH01000043.1"/>
</dbReference>
<dbReference type="InterPro" id="IPR036291">
    <property type="entry name" value="NAD(P)-bd_dom_sf"/>
</dbReference>
<organism evidence="3 4">
    <name type="scientific">Brevibacillus parabrevis</name>
    <dbReference type="NCBI Taxonomy" id="54914"/>
    <lineage>
        <taxon>Bacteria</taxon>
        <taxon>Bacillati</taxon>
        <taxon>Bacillota</taxon>
        <taxon>Bacilli</taxon>
        <taxon>Bacillales</taxon>
        <taxon>Paenibacillaceae</taxon>
        <taxon>Brevibacillus</taxon>
    </lineage>
</organism>
<keyword evidence="4" id="KW-1185">Reference proteome</keyword>
<sequence length="299" mass="32848">MNILLTGATGFLGSHLARALVQASHRLVIVKRSSSDCTRLADIASEMIAYDADEEGSVYRLFAEQGPFDAVIHAATAYGRRGESDVGLLEANVLFPLRLLQLCCEQGTRLFVNTDTFSRDSLAQGAPHLAGYHLTKKQFAEWGAYIAKKYGLTFANMRLEHVYGPFDQSDKFIPYVISQCLRDGAQLALTSGEQKRDFVYVEDVVAAYLLLLREKSSLPAEYAEFQVGTGKATAVRELVEKIHSLTRSTAVLQFGAFAQREGELMCSQADTGKLGALGWQARVSLEQGLKLILQKEAAD</sequence>
<reference evidence="3 4" key="1">
    <citation type="submission" date="2019-06" db="EMBL/GenBank/DDBJ databases">
        <title>Whole genome shotgun sequence of Brevibacillus parabrevis NBRC 12334.</title>
        <authorList>
            <person name="Hosoyama A."/>
            <person name="Uohara A."/>
            <person name="Ohji S."/>
            <person name="Ichikawa N."/>
        </authorList>
    </citation>
    <scope>NUCLEOTIDE SEQUENCE [LARGE SCALE GENOMIC DNA]</scope>
    <source>
        <strain evidence="3 4">NBRC 12334</strain>
    </source>
</reference>
<dbReference type="Gene3D" id="3.40.50.720">
    <property type="entry name" value="NAD(P)-binding Rossmann-like Domain"/>
    <property type="match status" value="1"/>
</dbReference>
<comment type="similarity">
    <text evidence="1">Belongs to the NAD(P)-dependent epimerase/dehydratase family.</text>
</comment>
<dbReference type="Proteomes" id="UP000316882">
    <property type="component" value="Unassembled WGS sequence"/>
</dbReference>
<dbReference type="PANTHER" id="PTHR43000">
    <property type="entry name" value="DTDP-D-GLUCOSE 4,6-DEHYDRATASE-RELATED"/>
    <property type="match status" value="1"/>
</dbReference>
<dbReference type="STRING" id="54914.AV540_06230"/>
<evidence type="ECO:0000259" key="2">
    <source>
        <dbReference type="Pfam" id="PF01370"/>
    </source>
</evidence>
<accession>A0A4Y3PQ55</accession>
<dbReference type="AlphaFoldDB" id="A0A4Y3PQ55"/>
<comment type="caution">
    <text evidence="3">The sequence shown here is derived from an EMBL/GenBank/DDBJ whole genome shotgun (WGS) entry which is preliminary data.</text>
</comment>
<evidence type="ECO:0000313" key="3">
    <source>
        <dbReference type="EMBL" id="GEB35494.1"/>
    </source>
</evidence>
<dbReference type="Pfam" id="PF01370">
    <property type="entry name" value="Epimerase"/>
    <property type="match status" value="1"/>
</dbReference>
<evidence type="ECO:0000313" key="4">
    <source>
        <dbReference type="Proteomes" id="UP000316882"/>
    </source>
</evidence>
<protein>
    <submittedName>
        <fullName evidence="3">Paratose synthase</fullName>
    </submittedName>
</protein>
<dbReference type="InterPro" id="IPR001509">
    <property type="entry name" value="Epimerase_deHydtase"/>
</dbReference>
<proteinExistence type="inferred from homology"/>
<evidence type="ECO:0000256" key="1">
    <source>
        <dbReference type="ARBA" id="ARBA00007637"/>
    </source>
</evidence>
<dbReference type="SUPFAM" id="SSF51735">
    <property type="entry name" value="NAD(P)-binding Rossmann-fold domains"/>
    <property type="match status" value="1"/>
</dbReference>
<feature type="domain" description="NAD-dependent epimerase/dehydratase" evidence="2">
    <location>
        <begin position="3"/>
        <end position="218"/>
    </location>
</feature>
<gene>
    <name evidence="3" type="primary">prt</name>
    <name evidence="3" type="ORF">BPA01_50740</name>
</gene>
<name>A0A4Y3PQ55_BREPA</name>
<dbReference type="EMBL" id="BJMH01000043">
    <property type="protein sequence ID" value="GEB35494.1"/>
    <property type="molecule type" value="Genomic_DNA"/>
</dbReference>